<organism evidence="1 2">
    <name type="scientific">Zalaria obscura</name>
    <dbReference type="NCBI Taxonomy" id="2024903"/>
    <lineage>
        <taxon>Eukaryota</taxon>
        <taxon>Fungi</taxon>
        <taxon>Dikarya</taxon>
        <taxon>Ascomycota</taxon>
        <taxon>Pezizomycotina</taxon>
        <taxon>Dothideomycetes</taxon>
        <taxon>Dothideomycetidae</taxon>
        <taxon>Dothideales</taxon>
        <taxon>Zalariaceae</taxon>
        <taxon>Zalaria</taxon>
    </lineage>
</organism>
<comment type="caution">
    <text evidence="1">The sequence shown here is derived from an EMBL/GenBank/DDBJ whole genome shotgun (WGS) entry which is preliminary data.</text>
</comment>
<evidence type="ECO:0000313" key="1">
    <source>
        <dbReference type="EMBL" id="KAK8215410.1"/>
    </source>
</evidence>
<keyword evidence="2" id="KW-1185">Reference proteome</keyword>
<dbReference type="Proteomes" id="UP001320706">
    <property type="component" value="Unassembled WGS sequence"/>
</dbReference>
<protein>
    <submittedName>
        <fullName evidence="1">Uncharacterized protein</fullName>
    </submittedName>
</protein>
<gene>
    <name evidence="1" type="ORF">M8818_002031</name>
</gene>
<name>A0ACC3SJE3_9PEZI</name>
<sequence>MPSRLRHLTPRCSSISAISRVWGINEAGTNGISTRHANRHGAGVAAGVTQAMPAEEVLQMHKINVLQYSASADARLVGKAWIATWGFLANKSQDIPPPCRSAANRDNDLLAALALPHPCVLFQISINVK</sequence>
<accession>A0ACC3SJE3</accession>
<proteinExistence type="predicted"/>
<reference evidence="1" key="1">
    <citation type="submission" date="2024-02" db="EMBL/GenBank/DDBJ databases">
        <title>Metagenome Assembled Genome of Zalaria obscura JY119.</title>
        <authorList>
            <person name="Vighnesh L."/>
            <person name="Jagadeeshwari U."/>
            <person name="Venkata Ramana C."/>
            <person name="Sasikala C."/>
        </authorList>
    </citation>
    <scope>NUCLEOTIDE SEQUENCE</scope>
    <source>
        <strain evidence="1">JY119</strain>
    </source>
</reference>
<evidence type="ECO:0000313" key="2">
    <source>
        <dbReference type="Proteomes" id="UP001320706"/>
    </source>
</evidence>
<dbReference type="EMBL" id="JAMKPW020000008">
    <property type="protein sequence ID" value="KAK8215410.1"/>
    <property type="molecule type" value="Genomic_DNA"/>
</dbReference>